<evidence type="ECO:0000313" key="2">
    <source>
        <dbReference type="Proteomes" id="UP000593577"/>
    </source>
</evidence>
<protein>
    <recommendedName>
        <fullName evidence="3">RNase H type-1 domain-containing protein</fullName>
    </recommendedName>
</protein>
<name>A0A7J8Y0I2_GOSAI</name>
<dbReference type="AlphaFoldDB" id="A0A7J8Y0I2"/>
<accession>A0A7J8Y0I2</accession>
<comment type="caution">
    <text evidence="1">The sequence shown here is derived from an EMBL/GenBank/DDBJ whole genome shotgun (WGS) entry which is preliminary data.</text>
</comment>
<proteinExistence type="predicted"/>
<evidence type="ECO:0000313" key="1">
    <source>
        <dbReference type="EMBL" id="MBA0693045.1"/>
    </source>
</evidence>
<gene>
    <name evidence="1" type="ORF">Goari_010558</name>
</gene>
<reference evidence="1 2" key="1">
    <citation type="journal article" date="2019" name="Genome Biol. Evol.">
        <title>Insights into the evolution of the New World diploid cottons (Gossypium, subgenus Houzingenia) based on genome sequencing.</title>
        <authorList>
            <person name="Grover C.E."/>
            <person name="Arick M.A. 2nd"/>
            <person name="Thrash A."/>
            <person name="Conover J.L."/>
            <person name="Sanders W.S."/>
            <person name="Peterson D.G."/>
            <person name="Frelichowski J.E."/>
            <person name="Scheffler J.A."/>
            <person name="Scheffler B.E."/>
            <person name="Wendel J.F."/>
        </authorList>
    </citation>
    <scope>NUCLEOTIDE SEQUENCE [LARGE SCALE GENOMIC DNA]</scope>
    <source>
        <strain evidence="1">185</strain>
        <tissue evidence="1">Leaf</tissue>
    </source>
</reference>
<dbReference type="Proteomes" id="UP000593577">
    <property type="component" value="Unassembled WGS sequence"/>
</dbReference>
<dbReference type="EMBL" id="JABFAA010000009">
    <property type="protein sequence ID" value="MBA0693045.1"/>
    <property type="molecule type" value="Genomic_DNA"/>
</dbReference>
<keyword evidence="2" id="KW-1185">Reference proteome</keyword>
<evidence type="ECO:0008006" key="3">
    <source>
        <dbReference type="Google" id="ProtNLM"/>
    </source>
</evidence>
<sequence length="77" mass="8475">MAFKDRLLTNKKGVRRGLGDNSAYGICGHNIEDAIHTIRDCNWIYMYTDGAVKADLGIATAGGVMLDRNGKWILGFN</sequence>
<organism evidence="1 2">
    <name type="scientific">Gossypium aridum</name>
    <name type="common">American cotton</name>
    <name type="synonym">Erioxylum aridum</name>
    <dbReference type="NCBI Taxonomy" id="34290"/>
    <lineage>
        <taxon>Eukaryota</taxon>
        <taxon>Viridiplantae</taxon>
        <taxon>Streptophyta</taxon>
        <taxon>Embryophyta</taxon>
        <taxon>Tracheophyta</taxon>
        <taxon>Spermatophyta</taxon>
        <taxon>Magnoliopsida</taxon>
        <taxon>eudicotyledons</taxon>
        <taxon>Gunneridae</taxon>
        <taxon>Pentapetalae</taxon>
        <taxon>rosids</taxon>
        <taxon>malvids</taxon>
        <taxon>Malvales</taxon>
        <taxon>Malvaceae</taxon>
        <taxon>Malvoideae</taxon>
        <taxon>Gossypium</taxon>
    </lineage>
</organism>